<proteinExistence type="predicted"/>
<accession>A0ABW7QE99</accession>
<evidence type="ECO:0000256" key="2">
    <source>
        <dbReference type="SAM" id="SignalP"/>
    </source>
</evidence>
<dbReference type="Gene3D" id="3.90.780.10">
    <property type="entry name" value="5'-Nucleotidase, C-terminal domain"/>
    <property type="match status" value="1"/>
</dbReference>
<evidence type="ECO:0000313" key="6">
    <source>
        <dbReference type="Proteomes" id="UP001610861"/>
    </source>
</evidence>
<feature type="signal peptide" evidence="2">
    <location>
        <begin position="1"/>
        <end position="28"/>
    </location>
</feature>
<dbReference type="InterPro" id="IPR032109">
    <property type="entry name" value="Big_3_5"/>
</dbReference>
<dbReference type="InterPro" id="IPR006179">
    <property type="entry name" value="5_nucleotidase/apyrase"/>
</dbReference>
<keyword evidence="6" id="KW-1185">Reference proteome</keyword>
<gene>
    <name evidence="5" type="ORF">ACH3VR_18850</name>
</gene>
<dbReference type="PANTHER" id="PTHR11575">
    <property type="entry name" value="5'-NUCLEOTIDASE-RELATED"/>
    <property type="match status" value="1"/>
</dbReference>
<dbReference type="EMBL" id="JBIQWL010000009">
    <property type="protein sequence ID" value="MFH8252433.1"/>
    <property type="molecule type" value="Genomic_DNA"/>
</dbReference>
<dbReference type="Proteomes" id="UP001610861">
    <property type="component" value="Unassembled WGS sequence"/>
</dbReference>
<dbReference type="Pfam" id="PF16640">
    <property type="entry name" value="Big_3_5"/>
    <property type="match status" value="1"/>
</dbReference>
<feature type="chain" id="PRO_5046795234" evidence="2">
    <location>
        <begin position="29"/>
        <end position="493"/>
    </location>
</feature>
<dbReference type="Gene3D" id="2.60.40.10">
    <property type="entry name" value="Immunoglobulins"/>
    <property type="match status" value="1"/>
</dbReference>
<dbReference type="Pfam" id="PF02872">
    <property type="entry name" value="5_nucleotid_C"/>
    <property type="match status" value="1"/>
</dbReference>
<evidence type="ECO:0000259" key="4">
    <source>
        <dbReference type="Pfam" id="PF16640"/>
    </source>
</evidence>
<dbReference type="SUPFAM" id="SSF55816">
    <property type="entry name" value="5'-nucleotidase (syn. UDP-sugar hydrolase), C-terminal domain"/>
    <property type="match status" value="1"/>
</dbReference>
<sequence length="493" mass="51693">MRTRSTVPPALRRRVALTVVSVAALATAALVDSDRAQAGTAPAADFGVSSCGVPDTVPEPIAPPAAAAQVDAQAVQTSGRITADFNRGRHPTPSTPGGLSVSPGAESTMTNFIADVQLWEARRDTPGTRIALVYAASVGADLTYAASGPDDPAGNLTADEILAVHRDVRSLCTVQLTGRDLHAVLEEQWGPLSANLSFAKLATSKDLTYVTDYTAPVGSRITHVFFKGRAVAPDEVFTVAMEDLLASGSYGFPTLRDATGRGNLGGTNLSALFNWFRVSTIASPDYAQRSIGVTVVPRAPGGVVSGAPIRVDLSSLEFTTNEPRATEARITFGANTDQWSRTIDPSLVRNTDEAGRASVFPTVHGSGVVPMHITTYTGTAFTVPLTIEEGSFERAPTTTWATPSTLHAKEGTPVTLTVQVGSPGPTGVIGEVSIYDGGKAKSIAWSPLPADGSGRVTVTLPQLSKGLHLIWVKYLGSQLQEPSQSKRVPVVVW</sequence>
<keyword evidence="2" id="KW-0732">Signal</keyword>
<organism evidence="5 6">
    <name type="scientific">Microbacterium alkaliflavum</name>
    <dbReference type="NCBI Taxonomy" id="3248839"/>
    <lineage>
        <taxon>Bacteria</taxon>
        <taxon>Bacillati</taxon>
        <taxon>Actinomycetota</taxon>
        <taxon>Actinomycetes</taxon>
        <taxon>Micrococcales</taxon>
        <taxon>Microbacteriaceae</taxon>
        <taxon>Microbacterium</taxon>
    </lineage>
</organism>
<feature type="domain" description="Bacterial Ig-like" evidence="4">
    <location>
        <begin position="404"/>
        <end position="492"/>
    </location>
</feature>
<reference evidence="5 6" key="1">
    <citation type="submission" date="2024-09" db="EMBL/GenBank/DDBJ databases">
        <authorList>
            <person name="Pan X."/>
        </authorList>
    </citation>
    <scope>NUCLEOTIDE SEQUENCE [LARGE SCALE GENOMIC DNA]</scope>
    <source>
        <strain evidence="5 6">B2969</strain>
    </source>
</reference>
<feature type="region of interest" description="Disordered" evidence="1">
    <location>
        <begin position="82"/>
        <end position="104"/>
    </location>
</feature>
<dbReference type="InterPro" id="IPR008334">
    <property type="entry name" value="5'-Nucleotdase_C"/>
</dbReference>
<name>A0ABW7QE99_9MICO</name>
<dbReference type="InterPro" id="IPR036907">
    <property type="entry name" value="5'-Nucleotdase_C_sf"/>
</dbReference>
<comment type="caution">
    <text evidence="5">The sequence shown here is derived from an EMBL/GenBank/DDBJ whole genome shotgun (WGS) entry which is preliminary data.</text>
</comment>
<evidence type="ECO:0000313" key="5">
    <source>
        <dbReference type="EMBL" id="MFH8252433.1"/>
    </source>
</evidence>
<dbReference type="InterPro" id="IPR013783">
    <property type="entry name" value="Ig-like_fold"/>
</dbReference>
<protein>
    <submittedName>
        <fullName evidence="5">5'-nucleotidase C-terminal domain-containing protein</fullName>
    </submittedName>
</protein>
<evidence type="ECO:0000259" key="3">
    <source>
        <dbReference type="Pfam" id="PF02872"/>
    </source>
</evidence>
<dbReference type="PANTHER" id="PTHR11575:SF24">
    <property type="entry name" value="5'-NUCLEOTIDASE"/>
    <property type="match status" value="1"/>
</dbReference>
<dbReference type="RefSeq" id="WP_397557862.1">
    <property type="nucleotide sequence ID" value="NZ_JBIQWL010000009.1"/>
</dbReference>
<evidence type="ECO:0000256" key="1">
    <source>
        <dbReference type="SAM" id="MobiDB-lite"/>
    </source>
</evidence>
<feature type="domain" description="5'-Nucleotidase C-terminal" evidence="3">
    <location>
        <begin position="103"/>
        <end position="255"/>
    </location>
</feature>